<dbReference type="Proteomes" id="UP000183900">
    <property type="component" value="Unassembled WGS sequence"/>
</dbReference>
<evidence type="ECO:0000256" key="1">
    <source>
        <dbReference type="ARBA" id="ARBA00023002"/>
    </source>
</evidence>
<sequence length="461" mass="48354">MQADGQSFHDVIVIGSGPAGMACAITAARGGASVLLADQRPGPGGAIFRMAIPGVPPVSLARAQKRLRERLFAGLENTPAIQRLPEHLYLGLDADGLVMLEDRKAGQVKTFRCRILCLATGAVERVLPRPGWTLPGVMTAGGLQVMMKETGRAPAGRTVLAGSGPLLLAVAAQLVRLGTPPLTVIEAGDPFRQLRAGLGLLRWPGLCLEAGGYVASLLTARVPWHRGARLTGIETAAGGLAAQWQDRHGRVHTLAADRVALHDGLAENSFGLAPSGSSQNTPGHPLVLQSGDCRQALGAPAAACSGETAGQICLDVLAGRTEPAERLQQRLRTAASRYGKMQDLIARVFAAQDGPEHFNRLPDDTVLCRCEGRTMGDLRELFTSDPGLSGRELKLNGRFAMGACQGRFCAANTAAAVAGLTGSSLPVSTITGHRWPVRPVPISSLIRPEPGKADHAEEATQ</sequence>
<feature type="compositionally biased region" description="Basic and acidic residues" evidence="2">
    <location>
        <begin position="449"/>
        <end position="461"/>
    </location>
</feature>
<gene>
    <name evidence="4" type="ORF">Ga0061067_11244</name>
</gene>
<organism evidence="4 5">
    <name type="scientific">Pannonibacter indicus</name>
    <dbReference type="NCBI Taxonomy" id="466044"/>
    <lineage>
        <taxon>Bacteria</taxon>
        <taxon>Pseudomonadati</taxon>
        <taxon>Pseudomonadota</taxon>
        <taxon>Alphaproteobacteria</taxon>
        <taxon>Hyphomicrobiales</taxon>
        <taxon>Stappiaceae</taxon>
        <taxon>Pannonibacter</taxon>
    </lineage>
</organism>
<evidence type="ECO:0000313" key="5">
    <source>
        <dbReference type="Proteomes" id="UP000183900"/>
    </source>
</evidence>
<evidence type="ECO:0000259" key="3">
    <source>
        <dbReference type="Pfam" id="PF07992"/>
    </source>
</evidence>
<dbReference type="AlphaFoldDB" id="A0A0K6I7P3"/>
<evidence type="ECO:0000256" key="2">
    <source>
        <dbReference type="SAM" id="MobiDB-lite"/>
    </source>
</evidence>
<keyword evidence="1" id="KW-0560">Oxidoreductase</keyword>
<dbReference type="Gene3D" id="3.50.50.60">
    <property type="entry name" value="FAD/NAD(P)-binding domain"/>
    <property type="match status" value="2"/>
</dbReference>
<dbReference type="PANTHER" id="PTHR42949:SF3">
    <property type="entry name" value="ANAEROBIC GLYCEROL-3-PHOSPHATE DEHYDROGENASE SUBUNIT B"/>
    <property type="match status" value="1"/>
</dbReference>
<dbReference type="SUPFAM" id="SSF51905">
    <property type="entry name" value="FAD/NAD(P)-binding domain"/>
    <property type="match status" value="1"/>
</dbReference>
<dbReference type="PRINTS" id="PR00368">
    <property type="entry name" value="FADPNR"/>
</dbReference>
<dbReference type="PRINTS" id="PR00411">
    <property type="entry name" value="PNDRDTASEI"/>
</dbReference>
<proteinExistence type="predicted"/>
<dbReference type="OrthoDB" id="9801699at2"/>
<feature type="domain" description="FAD/NAD(P)-binding" evidence="3">
    <location>
        <begin position="9"/>
        <end position="191"/>
    </location>
</feature>
<dbReference type="InterPro" id="IPR023753">
    <property type="entry name" value="FAD/NAD-binding_dom"/>
</dbReference>
<dbReference type="Gene3D" id="1.10.10.1100">
    <property type="entry name" value="BFD-like [2Fe-2S]-binding domain"/>
    <property type="match status" value="1"/>
</dbReference>
<feature type="region of interest" description="Disordered" evidence="2">
    <location>
        <begin position="442"/>
        <end position="461"/>
    </location>
</feature>
<keyword evidence="5" id="KW-1185">Reference proteome</keyword>
<reference evidence="5" key="1">
    <citation type="submission" date="2015-08" db="EMBL/GenBank/DDBJ databases">
        <authorList>
            <person name="Varghese N."/>
        </authorList>
    </citation>
    <scope>NUCLEOTIDE SEQUENCE [LARGE SCALE GENOMIC DNA]</scope>
    <source>
        <strain evidence="5">DSM 23407</strain>
    </source>
</reference>
<accession>A0A0K6I7P3</accession>
<dbReference type="GO" id="GO:0016491">
    <property type="term" value="F:oxidoreductase activity"/>
    <property type="evidence" value="ECO:0007669"/>
    <property type="project" value="UniProtKB-KW"/>
</dbReference>
<dbReference type="PANTHER" id="PTHR42949">
    <property type="entry name" value="ANAEROBIC GLYCEROL-3-PHOSPHATE DEHYDROGENASE SUBUNIT B"/>
    <property type="match status" value="1"/>
</dbReference>
<dbReference type="EMBL" id="CYHE01000012">
    <property type="protein sequence ID" value="CUA99140.1"/>
    <property type="molecule type" value="Genomic_DNA"/>
</dbReference>
<dbReference type="InterPro" id="IPR041854">
    <property type="entry name" value="BFD-like_2Fe2S-bd_dom_sf"/>
</dbReference>
<protein>
    <submittedName>
        <fullName evidence="4">Thioredoxin reductase</fullName>
    </submittedName>
</protein>
<evidence type="ECO:0000313" key="4">
    <source>
        <dbReference type="EMBL" id="CUA99140.1"/>
    </source>
</evidence>
<dbReference type="InterPro" id="IPR036188">
    <property type="entry name" value="FAD/NAD-bd_sf"/>
</dbReference>
<dbReference type="InterPro" id="IPR051691">
    <property type="entry name" value="Metab_Enz_Cyan_OpOx_G3PDH"/>
</dbReference>
<dbReference type="Pfam" id="PF07992">
    <property type="entry name" value="Pyr_redox_2"/>
    <property type="match status" value="1"/>
</dbReference>
<name>A0A0K6I7P3_9HYPH</name>